<reference evidence="4 5" key="1">
    <citation type="submission" date="2015-04" db="EMBL/GenBank/DDBJ databases">
        <title>Evaluation of non-dairy Lactococcus lactis with potential dairy applications reveals extensive phenotype-genotype disparity.</title>
        <authorList>
            <person name="Cavanagh D."/>
            <person name="Casey A."/>
            <person name="Altermann E."/>
            <person name="Cotter P."/>
            <person name="Fitzgerald G.F."/>
            <person name="McAuliffe O."/>
        </authorList>
    </citation>
    <scope>NUCLEOTIDE SEQUENCE [LARGE SCALE GENOMIC DNA]</scope>
    <source>
        <strain evidence="4 5">DPC6856</strain>
    </source>
</reference>
<gene>
    <name evidence="4" type="ORF">VN93_0899</name>
</gene>
<sequence>MTKVSVVGSISMDLVTSTKRVPQAGETVFGENFAMVPGGKGANQAVAFARLAPRDVNMIGAVGNDAFGETILKNFKENAVLFDDVGTVPQTTGIAQITLFDDDNRIIIIGSVAKFSDKSILV</sequence>
<dbReference type="PANTHER" id="PTHR10584">
    <property type="entry name" value="SUGAR KINASE"/>
    <property type="match status" value="1"/>
</dbReference>
<dbReference type="InterPro" id="IPR002139">
    <property type="entry name" value="Ribo/fructo_kinase"/>
</dbReference>
<keyword evidence="2" id="KW-0418">Kinase</keyword>
<comment type="caution">
    <text evidence="4">The sequence shown here is derived from an EMBL/GenBank/DDBJ whole genome shotgun (WGS) entry which is preliminary data.</text>
</comment>
<evidence type="ECO:0000313" key="4">
    <source>
        <dbReference type="EMBL" id="KKW73642.1"/>
    </source>
</evidence>
<protein>
    <submittedName>
        <fullName evidence="4">Ribokinase, rbsK</fullName>
    </submittedName>
</protein>
<dbReference type="Proteomes" id="UP000034513">
    <property type="component" value="Unassembled WGS sequence"/>
</dbReference>
<accession>A0ABR5EHW6</accession>
<dbReference type="SUPFAM" id="SSF53613">
    <property type="entry name" value="Ribokinase-like"/>
    <property type="match status" value="1"/>
</dbReference>
<dbReference type="InterPro" id="IPR029056">
    <property type="entry name" value="Ribokinase-like"/>
</dbReference>
<evidence type="ECO:0000256" key="1">
    <source>
        <dbReference type="ARBA" id="ARBA00022679"/>
    </source>
</evidence>
<dbReference type="EMBL" id="LAVW01000103">
    <property type="protein sequence ID" value="KKW73642.1"/>
    <property type="molecule type" value="Genomic_DNA"/>
</dbReference>
<dbReference type="PANTHER" id="PTHR10584:SF166">
    <property type="entry name" value="RIBOKINASE"/>
    <property type="match status" value="1"/>
</dbReference>
<name>A0ABR5EHW6_LACLC</name>
<dbReference type="InterPro" id="IPR011611">
    <property type="entry name" value="PfkB_dom"/>
</dbReference>
<keyword evidence="5" id="KW-1185">Reference proteome</keyword>
<dbReference type="PRINTS" id="PR00990">
    <property type="entry name" value="RIBOKINASE"/>
</dbReference>
<dbReference type="Gene3D" id="3.40.1190.20">
    <property type="match status" value="1"/>
</dbReference>
<evidence type="ECO:0000256" key="2">
    <source>
        <dbReference type="ARBA" id="ARBA00022777"/>
    </source>
</evidence>
<evidence type="ECO:0000313" key="5">
    <source>
        <dbReference type="Proteomes" id="UP000034513"/>
    </source>
</evidence>
<evidence type="ECO:0000259" key="3">
    <source>
        <dbReference type="Pfam" id="PF00294"/>
    </source>
</evidence>
<dbReference type="Pfam" id="PF00294">
    <property type="entry name" value="PfkB"/>
    <property type="match status" value="1"/>
</dbReference>
<organism evidence="4 5">
    <name type="scientific">Lactococcus lactis subsp. cremoris</name>
    <name type="common">Streptococcus cremoris</name>
    <dbReference type="NCBI Taxonomy" id="1359"/>
    <lineage>
        <taxon>Bacteria</taxon>
        <taxon>Bacillati</taxon>
        <taxon>Bacillota</taxon>
        <taxon>Bacilli</taxon>
        <taxon>Lactobacillales</taxon>
        <taxon>Streptococcaceae</taxon>
        <taxon>Lactococcus</taxon>
    </lineage>
</organism>
<keyword evidence="1" id="KW-0808">Transferase</keyword>
<feature type="domain" description="Carbohydrate kinase PfkB" evidence="3">
    <location>
        <begin position="1"/>
        <end position="110"/>
    </location>
</feature>
<proteinExistence type="predicted"/>